<sequence length="190" mass="21290">MFKRVIIYSLFCIILISFLSIGSKLYADYPNGAAAGLFFRFSFPSQASLGVTGKIDNFPLMFSGILNIGISTKGWAWFGLSANADWWGLKYRIGKAGDSDAWLYFGPGAEAIAEFGNNYWNLGLGFRLPLGVSFIVDRDWEIFLQISPGLNVIAVGSDGFGTFGWYPSHTGWTFTKFFRFSGDFGFRYWF</sequence>
<keyword evidence="1" id="KW-0812">Transmembrane</keyword>
<name>A0A0G4K4X1_9SPIR</name>
<keyword evidence="3" id="KW-1185">Reference proteome</keyword>
<evidence type="ECO:0000256" key="1">
    <source>
        <dbReference type="SAM" id="Phobius"/>
    </source>
</evidence>
<dbReference type="RefSeq" id="WP_048593816.1">
    <property type="nucleotide sequence ID" value="NZ_CVLB01000001.1"/>
</dbReference>
<protein>
    <submittedName>
        <fullName evidence="2">Uncharacterized protein</fullName>
    </submittedName>
</protein>
<evidence type="ECO:0000313" key="3">
    <source>
        <dbReference type="Proteomes" id="UP000043763"/>
    </source>
</evidence>
<proteinExistence type="predicted"/>
<feature type="transmembrane region" description="Helical" evidence="1">
    <location>
        <begin position="6"/>
        <end position="27"/>
    </location>
</feature>
<dbReference type="AlphaFoldDB" id="A0A0G4K4X1"/>
<dbReference type="EMBL" id="CVLB01000001">
    <property type="protein sequence ID" value="CRF32315.1"/>
    <property type="molecule type" value="Genomic_DNA"/>
</dbReference>
<keyword evidence="1" id="KW-0472">Membrane</keyword>
<reference evidence="3" key="1">
    <citation type="submission" date="2015-04" db="EMBL/GenBank/DDBJ databases">
        <authorList>
            <person name="Mushtaq Mamoona"/>
        </authorList>
    </citation>
    <scope>NUCLEOTIDE SEQUENCE [LARGE SCALE GENOMIC DNA]</scope>
    <source>
        <strain evidence="3">AN4859/03</strain>
    </source>
</reference>
<gene>
    <name evidence="2" type="ORF">BRSU_0713</name>
</gene>
<dbReference type="Proteomes" id="UP000043763">
    <property type="component" value="Unassembled WGS sequence"/>
</dbReference>
<dbReference type="OrthoDB" id="307359at2"/>
<accession>A0A0G4K4X1</accession>
<organism evidence="2 3">
    <name type="scientific">Brachyspira suanatina</name>
    <dbReference type="NCBI Taxonomy" id="381802"/>
    <lineage>
        <taxon>Bacteria</taxon>
        <taxon>Pseudomonadati</taxon>
        <taxon>Spirochaetota</taxon>
        <taxon>Spirochaetia</taxon>
        <taxon>Brachyspirales</taxon>
        <taxon>Brachyspiraceae</taxon>
        <taxon>Brachyspira</taxon>
    </lineage>
</organism>
<keyword evidence="1" id="KW-1133">Transmembrane helix</keyword>
<evidence type="ECO:0000313" key="2">
    <source>
        <dbReference type="EMBL" id="CRF32315.1"/>
    </source>
</evidence>